<dbReference type="GO" id="GO:0046872">
    <property type="term" value="F:metal ion binding"/>
    <property type="evidence" value="ECO:0007669"/>
    <property type="project" value="UniProtKB-UniRule"/>
</dbReference>
<evidence type="ECO:0000256" key="10">
    <source>
        <dbReference type="ARBA" id="ARBA00023004"/>
    </source>
</evidence>
<evidence type="ECO:0000256" key="8">
    <source>
        <dbReference type="ARBA" id="ARBA00022837"/>
    </source>
</evidence>
<evidence type="ECO:0000256" key="7">
    <source>
        <dbReference type="ARBA" id="ARBA00022723"/>
    </source>
</evidence>
<keyword evidence="9 19" id="KW-0560">Oxidoreductase</keyword>
<evidence type="ECO:0000256" key="5">
    <source>
        <dbReference type="ARBA" id="ARBA00022559"/>
    </source>
</evidence>
<evidence type="ECO:0000259" key="20">
    <source>
        <dbReference type="PROSITE" id="PS50873"/>
    </source>
</evidence>
<feature type="site" description="Transition state stabilizer" evidence="17">
    <location>
        <position position="63"/>
    </location>
</feature>
<dbReference type="AlphaFoldDB" id="A0A4D6N906"/>
<comment type="catalytic activity">
    <reaction evidence="1 19">
        <text>2 a phenolic donor + H2O2 = 2 a phenolic radical donor + 2 H2O</text>
        <dbReference type="Rhea" id="RHEA:56136"/>
        <dbReference type="ChEBI" id="CHEBI:15377"/>
        <dbReference type="ChEBI" id="CHEBI:16240"/>
        <dbReference type="ChEBI" id="CHEBI:139520"/>
        <dbReference type="ChEBI" id="CHEBI:139521"/>
        <dbReference type="EC" id="1.11.1.7"/>
    </reaction>
</comment>
<dbReference type="GO" id="GO:0140825">
    <property type="term" value="F:lactoperoxidase activity"/>
    <property type="evidence" value="ECO:0007669"/>
    <property type="project" value="UniProtKB-EC"/>
</dbReference>
<evidence type="ECO:0000313" key="21">
    <source>
        <dbReference type="EMBL" id="QCE09778.1"/>
    </source>
</evidence>
<evidence type="ECO:0000256" key="11">
    <source>
        <dbReference type="ARBA" id="ARBA00023157"/>
    </source>
</evidence>
<dbReference type="Gene3D" id="1.10.420.10">
    <property type="entry name" value="Peroxidase, domain 2"/>
    <property type="match status" value="1"/>
</dbReference>
<feature type="binding site" evidence="15">
    <location>
        <position position="164"/>
    </location>
    <ligand>
        <name>substrate</name>
    </ligand>
</feature>
<keyword evidence="19" id="KW-0964">Secreted</keyword>
<evidence type="ECO:0000256" key="2">
    <source>
        <dbReference type="ARBA" id="ARBA00002322"/>
    </source>
</evidence>
<comment type="subcellular location">
    <subcellularLocation>
        <location evidence="19">Secreted</location>
    </subcellularLocation>
</comment>
<comment type="cofactor">
    <cofactor evidence="16 19">
        <name>heme b</name>
        <dbReference type="ChEBI" id="CHEBI:60344"/>
    </cofactor>
    <text evidence="16 19">Binds 1 heme b (iron(II)-protoporphyrin IX) group per subunit.</text>
</comment>
<feature type="domain" description="Plant heme peroxidase family profile" evidence="20">
    <location>
        <begin position="26"/>
        <end position="319"/>
    </location>
</feature>
<reference evidence="21 22" key="1">
    <citation type="submission" date="2019-04" db="EMBL/GenBank/DDBJ databases">
        <title>An improved genome assembly and genetic linkage map for asparagus bean, Vigna unguiculata ssp. sesquipedialis.</title>
        <authorList>
            <person name="Xia Q."/>
            <person name="Zhang R."/>
            <person name="Dong Y."/>
        </authorList>
    </citation>
    <scope>NUCLEOTIDE SEQUENCE [LARGE SCALE GENOMIC DNA]</scope>
    <source>
        <tissue evidence="21">Leaf</tissue>
    </source>
</reference>
<feature type="binding site" evidence="16">
    <location>
        <position position="239"/>
    </location>
    <ligand>
        <name>Ca(2+)</name>
        <dbReference type="ChEBI" id="CHEBI:29108"/>
        <label>2</label>
    </ligand>
</feature>
<comment type="similarity">
    <text evidence="19">Belongs to the peroxidase family. Classical plant (class III) peroxidase subfamily.</text>
</comment>
<dbReference type="EMBL" id="CP039354">
    <property type="protein sequence ID" value="QCE09778.1"/>
    <property type="molecule type" value="Genomic_DNA"/>
</dbReference>
<dbReference type="CDD" id="cd00693">
    <property type="entry name" value="secretory_peroxidase"/>
    <property type="match status" value="1"/>
</dbReference>
<dbReference type="PROSITE" id="PS50873">
    <property type="entry name" value="PEROXIDASE_4"/>
    <property type="match status" value="1"/>
</dbReference>
<feature type="chain" id="PRO_5019882624" description="Peroxidase" evidence="19">
    <location>
        <begin position="26"/>
        <end position="319"/>
    </location>
</feature>
<dbReference type="GO" id="GO:0042744">
    <property type="term" value="P:hydrogen peroxide catabolic process"/>
    <property type="evidence" value="ECO:0007669"/>
    <property type="project" value="UniProtKB-KW"/>
</dbReference>
<organism evidence="21 22">
    <name type="scientific">Vigna unguiculata</name>
    <name type="common">Cowpea</name>
    <dbReference type="NCBI Taxonomy" id="3917"/>
    <lineage>
        <taxon>Eukaryota</taxon>
        <taxon>Viridiplantae</taxon>
        <taxon>Streptophyta</taxon>
        <taxon>Embryophyta</taxon>
        <taxon>Tracheophyta</taxon>
        <taxon>Spermatophyta</taxon>
        <taxon>Magnoliopsida</taxon>
        <taxon>eudicotyledons</taxon>
        <taxon>Gunneridae</taxon>
        <taxon>Pentapetalae</taxon>
        <taxon>rosids</taxon>
        <taxon>fabids</taxon>
        <taxon>Fabales</taxon>
        <taxon>Fabaceae</taxon>
        <taxon>Papilionoideae</taxon>
        <taxon>50 kb inversion clade</taxon>
        <taxon>NPAAA clade</taxon>
        <taxon>indigoferoid/millettioid clade</taxon>
        <taxon>Phaseoleae</taxon>
        <taxon>Vigna</taxon>
    </lineage>
</organism>
<feature type="disulfide bond" evidence="18">
    <location>
        <begin position="122"/>
        <end position="315"/>
    </location>
</feature>
<feature type="disulfide bond" evidence="18">
    <location>
        <begin position="36"/>
        <end position="116"/>
    </location>
</feature>
<evidence type="ECO:0000256" key="16">
    <source>
        <dbReference type="PIRSR" id="PIRSR600823-3"/>
    </source>
</evidence>
<feature type="signal peptide" evidence="19">
    <location>
        <begin position="1"/>
        <end position="25"/>
    </location>
</feature>
<dbReference type="OrthoDB" id="2113341at2759"/>
<dbReference type="PROSITE" id="PS00436">
    <property type="entry name" value="PEROXIDASE_2"/>
    <property type="match status" value="1"/>
</dbReference>
<dbReference type="InterPro" id="IPR033905">
    <property type="entry name" value="Secretory_peroxidase"/>
</dbReference>
<feature type="binding site" evidence="16">
    <location>
        <position position="242"/>
    </location>
    <ligand>
        <name>Ca(2+)</name>
        <dbReference type="ChEBI" id="CHEBI:29108"/>
        <label>2</label>
    </ligand>
</feature>
<dbReference type="PANTHER" id="PTHR31388:SF5">
    <property type="entry name" value="PEROXIDASE"/>
    <property type="match status" value="1"/>
</dbReference>
<evidence type="ECO:0000256" key="18">
    <source>
        <dbReference type="PIRSR" id="PIRSR600823-5"/>
    </source>
</evidence>
<protein>
    <recommendedName>
        <fullName evidence="4 19">Peroxidase</fullName>
        <ecNumber evidence="4 19">1.11.1.7</ecNumber>
    </recommendedName>
</protein>
<evidence type="ECO:0000256" key="4">
    <source>
        <dbReference type="ARBA" id="ARBA00012313"/>
    </source>
</evidence>
<dbReference type="InterPro" id="IPR019793">
    <property type="entry name" value="Peroxidases_heam-ligand_BS"/>
</dbReference>
<feature type="binding site" evidence="16">
    <location>
        <position position="89"/>
    </location>
    <ligand>
        <name>Ca(2+)</name>
        <dbReference type="ChEBI" id="CHEBI:29108"/>
        <label>1</label>
    </ligand>
</feature>
<dbReference type="Pfam" id="PF00141">
    <property type="entry name" value="peroxidase"/>
    <property type="match status" value="1"/>
</dbReference>
<keyword evidence="13 19" id="KW-0376">Hydrogen peroxide</keyword>
<evidence type="ECO:0000256" key="14">
    <source>
        <dbReference type="PIRSR" id="PIRSR600823-1"/>
    </source>
</evidence>
<feature type="binding site" description="axial binding residue" evidence="16">
    <location>
        <position position="194"/>
    </location>
    <ligand>
        <name>heme b</name>
        <dbReference type="ChEBI" id="CHEBI:60344"/>
    </ligand>
    <ligandPart>
        <name>Fe</name>
        <dbReference type="ChEBI" id="CHEBI:18248"/>
    </ligandPart>
</feature>
<comment type="function">
    <text evidence="2">Removal of H(2)O(2), oxidation of toxic reductants, biosynthesis and degradation of lignin, suberization, auxin catabolism, response to environmental stresses such as wounding, pathogen attack and oxidative stress. These functions might be dependent on each isozyme/isoform in each plant tissue.</text>
</comment>
<dbReference type="PROSITE" id="PS00435">
    <property type="entry name" value="PEROXIDASE_1"/>
    <property type="match status" value="1"/>
</dbReference>
<evidence type="ECO:0000256" key="12">
    <source>
        <dbReference type="ARBA" id="ARBA00023180"/>
    </source>
</evidence>
<dbReference type="Proteomes" id="UP000501690">
    <property type="component" value="Linkage Group LG10"/>
</dbReference>
<dbReference type="InterPro" id="IPR000823">
    <property type="entry name" value="Peroxidase_pln"/>
</dbReference>
<feature type="binding site" evidence="16">
    <location>
        <position position="73"/>
    </location>
    <ligand>
        <name>Ca(2+)</name>
        <dbReference type="ChEBI" id="CHEBI:29108"/>
        <label>1</label>
    </ligand>
</feature>
<dbReference type="InterPro" id="IPR002016">
    <property type="entry name" value="Haem_peroxidase"/>
</dbReference>
<keyword evidence="10 16" id="KW-0408">Iron</keyword>
<name>A0A4D6N906_VIGUN</name>
<comment type="similarity">
    <text evidence="3">Belongs to the peroxidase family. Ascorbate peroxidase subfamily.</text>
</comment>
<keyword evidence="12" id="KW-0325">Glycoprotein</keyword>
<keyword evidence="5 19" id="KW-0575">Peroxidase</keyword>
<evidence type="ECO:0000256" key="9">
    <source>
        <dbReference type="ARBA" id="ARBA00023002"/>
    </source>
</evidence>
<feature type="binding site" evidence="16">
    <location>
        <position position="77"/>
    </location>
    <ligand>
        <name>Ca(2+)</name>
        <dbReference type="ChEBI" id="CHEBI:29108"/>
        <label>1</label>
    </ligand>
</feature>
<dbReference type="SUPFAM" id="SSF48113">
    <property type="entry name" value="Heme-dependent peroxidases"/>
    <property type="match status" value="1"/>
</dbReference>
<dbReference type="GO" id="GO:0020037">
    <property type="term" value="F:heme binding"/>
    <property type="evidence" value="ECO:0007669"/>
    <property type="project" value="UniProtKB-UniRule"/>
</dbReference>
<evidence type="ECO:0000256" key="6">
    <source>
        <dbReference type="ARBA" id="ARBA00022617"/>
    </source>
</evidence>
<dbReference type="Gene3D" id="1.10.520.10">
    <property type="match status" value="1"/>
</dbReference>
<evidence type="ECO:0000256" key="19">
    <source>
        <dbReference type="RuleBase" id="RU362060"/>
    </source>
</evidence>
<dbReference type="PRINTS" id="PR00458">
    <property type="entry name" value="PEROXIDASE"/>
</dbReference>
<feature type="binding site" evidence="16">
    <location>
        <position position="68"/>
    </location>
    <ligand>
        <name>Ca(2+)</name>
        <dbReference type="ChEBI" id="CHEBI:29108"/>
        <label>1</label>
    </ligand>
</feature>
<keyword evidence="7 16" id="KW-0479">Metal-binding</keyword>
<evidence type="ECO:0000256" key="1">
    <source>
        <dbReference type="ARBA" id="ARBA00000189"/>
    </source>
</evidence>
<evidence type="ECO:0000256" key="15">
    <source>
        <dbReference type="PIRSR" id="PIRSR600823-2"/>
    </source>
</evidence>
<comment type="cofactor">
    <cofactor evidence="16 19">
        <name>Ca(2+)</name>
        <dbReference type="ChEBI" id="CHEBI:29108"/>
    </cofactor>
    <text evidence="16 19">Binds 2 calcium ions per subunit.</text>
</comment>
<feature type="disulfide bond" evidence="18">
    <location>
        <begin position="201"/>
        <end position="226"/>
    </location>
</feature>
<dbReference type="GO" id="GO:0005576">
    <property type="term" value="C:extracellular region"/>
    <property type="evidence" value="ECO:0007669"/>
    <property type="project" value="UniProtKB-SubCell"/>
</dbReference>
<keyword evidence="8 16" id="KW-0106">Calcium</keyword>
<feature type="binding site" evidence="16">
    <location>
        <position position="75"/>
    </location>
    <ligand>
        <name>Ca(2+)</name>
        <dbReference type="ChEBI" id="CHEBI:29108"/>
        <label>1</label>
    </ligand>
</feature>
<proteinExistence type="inferred from homology"/>
<feature type="disulfide bond" evidence="18">
    <location>
        <begin position="69"/>
        <end position="74"/>
    </location>
</feature>
<dbReference type="Gramene" id="Vigun05g207400.1.v1.2">
    <property type="protein sequence ID" value="Vigun05g207400.1.v1.2"/>
    <property type="gene ID" value="Vigun05g207400.v1.2"/>
</dbReference>
<dbReference type="PANTHER" id="PTHR31388">
    <property type="entry name" value="PEROXIDASE 72-RELATED"/>
    <property type="match status" value="1"/>
</dbReference>
<dbReference type="GO" id="GO:0006979">
    <property type="term" value="P:response to oxidative stress"/>
    <property type="evidence" value="ECO:0007669"/>
    <property type="project" value="UniProtKB-UniRule"/>
</dbReference>
<sequence length="319" mass="34405">MAPFSRTLFFVALFILSLLSSSTNAQLSTNFYDKTCPNLQTIMRNVMEQAINGEPRLGASILRLFFHDCFVNGCDASILLDDSDTFVGEKNAAPNRNSMRGYEVIDTIKTKVEAACNGIVSCADILALAARDGVVLLGGPSWTVALGRRDARTASQSAANAELPSPFSDLPTLTTAFAAKGLSARDLTVLSGSHSLGQAQCQFFRARIYNGTNIDTSFAASRRTTCPSSGGDTNLSPLDSLTPVLFDNNYFSDLVARRGLLISDQVLFDGASQDPLVRIYSDSNAAFFRDFAEAMTKMSDITPLTGTAGEIRRNCRLVN</sequence>
<feature type="binding site" evidence="16">
    <location>
        <position position="247"/>
    </location>
    <ligand>
        <name>Ca(2+)</name>
        <dbReference type="ChEBI" id="CHEBI:29108"/>
        <label>2</label>
    </ligand>
</feature>
<dbReference type="InterPro" id="IPR010255">
    <property type="entry name" value="Haem_peroxidase_sf"/>
</dbReference>
<keyword evidence="11 18" id="KW-1015">Disulfide bond</keyword>
<dbReference type="FunFam" id="1.10.520.10:FF:000001">
    <property type="entry name" value="Peroxidase"/>
    <property type="match status" value="1"/>
</dbReference>
<dbReference type="FunFam" id="1.10.420.10:FF:000001">
    <property type="entry name" value="Peroxidase"/>
    <property type="match status" value="1"/>
</dbReference>
<keyword evidence="6 19" id="KW-0349">Heme</keyword>
<evidence type="ECO:0000313" key="22">
    <source>
        <dbReference type="Proteomes" id="UP000501690"/>
    </source>
</evidence>
<evidence type="ECO:0000256" key="3">
    <source>
        <dbReference type="ARBA" id="ARBA00006873"/>
    </source>
</evidence>
<keyword evidence="22" id="KW-1185">Reference proteome</keyword>
<feature type="active site" description="Proton acceptor" evidence="14">
    <location>
        <position position="67"/>
    </location>
</feature>
<accession>A0A4D6N906</accession>
<gene>
    <name evidence="21" type="ORF">DEO72_LG10g1001</name>
</gene>
<dbReference type="InterPro" id="IPR019794">
    <property type="entry name" value="Peroxidases_AS"/>
</dbReference>
<evidence type="ECO:0000256" key="17">
    <source>
        <dbReference type="PIRSR" id="PIRSR600823-4"/>
    </source>
</evidence>
<dbReference type="EC" id="1.11.1.7" evidence="4 19"/>
<keyword evidence="19" id="KW-0732">Signal</keyword>
<dbReference type="PRINTS" id="PR00461">
    <property type="entry name" value="PLPEROXIDASE"/>
</dbReference>
<evidence type="ECO:0000256" key="13">
    <source>
        <dbReference type="ARBA" id="ARBA00023324"/>
    </source>
</evidence>
<feature type="binding site" evidence="16">
    <location>
        <position position="71"/>
    </location>
    <ligand>
        <name>Ca(2+)</name>
        <dbReference type="ChEBI" id="CHEBI:29108"/>
        <label>1</label>
    </ligand>
</feature>